<dbReference type="InterPro" id="IPR036457">
    <property type="entry name" value="PPM-type-like_dom_sf"/>
</dbReference>
<dbReference type="InterPro" id="IPR000222">
    <property type="entry name" value="PP2C_BS"/>
</dbReference>
<feature type="compositionally biased region" description="Gly residues" evidence="6">
    <location>
        <begin position="258"/>
        <end position="270"/>
    </location>
</feature>
<feature type="region of interest" description="Disordered" evidence="6">
    <location>
        <begin position="171"/>
        <end position="240"/>
    </location>
</feature>
<evidence type="ECO:0000256" key="4">
    <source>
        <dbReference type="ARBA" id="ARBA00022912"/>
    </source>
</evidence>
<feature type="region of interest" description="Disordered" evidence="6">
    <location>
        <begin position="393"/>
        <end position="412"/>
    </location>
</feature>
<feature type="compositionally biased region" description="Gly residues" evidence="6">
    <location>
        <begin position="215"/>
        <end position="224"/>
    </location>
</feature>
<comment type="similarity">
    <text evidence="5">Belongs to the PP2C family.</text>
</comment>
<dbReference type="Proteomes" id="UP000002630">
    <property type="component" value="Linkage Group LG17"/>
</dbReference>
<dbReference type="GO" id="GO:0016020">
    <property type="term" value="C:membrane"/>
    <property type="evidence" value="ECO:0007669"/>
    <property type="project" value="UniProtKB-SubCell"/>
</dbReference>
<dbReference type="SUPFAM" id="SSF81606">
    <property type="entry name" value="PP2C-like"/>
    <property type="match status" value="1"/>
</dbReference>
<evidence type="ECO:0000256" key="3">
    <source>
        <dbReference type="ARBA" id="ARBA00022801"/>
    </source>
</evidence>
<evidence type="ECO:0000256" key="6">
    <source>
        <dbReference type="SAM" id="MobiDB-lite"/>
    </source>
</evidence>
<feature type="compositionally biased region" description="Basic and acidic residues" evidence="6">
    <location>
        <begin position="228"/>
        <end position="240"/>
    </location>
</feature>
<name>D7G8E8_ECTSI</name>
<dbReference type="STRING" id="2880.D7G8E8"/>
<sequence length="412" mass="42422">MVRLEGRWASAGSTEPNVGIYSIAGEKAHDPLWKNQDAGLVIAPFDRREGQALFAIFDGHGKNGGQASRECMERLPKHLASASSQSGSPASALRRSCQRLHHDLATGVAGDCGRSGTTLCAAVLAGRRLTVANVGDSGCLRLSRSTAAASSGSSASPSAAAAAIPGKAALASDRGTPDVVDKAGGARGGGTSNRRRLRTAEKLIAGAAAGEEAAPGGGSRGGGLVTERLSRDHKPESKGELERIRAAGGIVFPLPRSGSGGGSGAGGVTGGAPPTAEGSKKGLKTAARGIAAGIPRVWTASGDGPGLAMSRSIGDKMAHSVGVTYEPEITEFDLDKRSDVMLVFASDGVWDVLSAEDIRKVRAFKPLRVRRNVFNEVLLLFVSQRGKRYRLQHESRCTHRSKHGSIHGGSGG</sequence>
<keyword evidence="2" id="KW-0479">Metal-binding</keyword>
<comment type="subcellular location">
    <subcellularLocation>
        <location evidence="1">Membrane</location>
        <topology evidence="1">Peripheral membrane protein</topology>
    </subcellularLocation>
</comment>
<dbReference type="PROSITE" id="PS51746">
    <property type="entry name" value="PPM_2"/>
    <property type="match status" value="1"/>
</dbReference>
<dbReference type="PANTHER" id="PTHR47992">
    <property type="entry name" value="PROTEIN PHOSPHATASE"/>
    <property type="match status" value="1"/>
</dbReference>
<proteinExistence type="inferred from homology"/>
<dbReference type="EMBL" id="FN649127">
    <property type="protein sequence ID" value="CBJ27993.1"/>
    <property type="molecule type" value="Genomic_DNA"/>
</dbReference>
<feature type="region of interest" description="Disordered" evidence="6">
    <location>
        <begin position="255"/>
        <end position="280"/>
    </location>
</feature>
<dbReference type="Gene3D" id="3.60.40.10">
    <property type="entry name" value="PPM-type phosphatase domain"/>
    <property type="match status" value="1"/>
</dbReference>
<protein>
    <recommendedName>
        <fullName evidence="7">PPM-type phosphatase domain-containing protein</fullName>
    </recommendedName>
</protein>
<evidence type="ECO:0000259" key="7">
    <source>
        <dbReference type="PROSITE" id="PS51746"/>
    </source>
</evidence>
<dbReference type="GO" id="GO:0004722">
    <property type="term" value="F:protein serine/threonine phosphatase activity"/>
    <property type="evidence" value="ECO:0007669"/>
    <property type="project" value="InterPro"/>
</dbReference>
<keyword evidence="3 5" id="KW-0378">Hydrolase</keyword>
<dbReference type="GO" id="GO:0046872">
    <property type="term" value="F:metal ion binding"/>
    <property type="evidence" value="ECO:0007669"/>
    <property type="project" value="UniProtKB-KW"/>
</dbReference>
<dbReference type="OrthoDB" id="10264738at2759"/>
<evidence type="ECO:0000313" key="8">
    <source>
        <dbReference type="EMBL" id="CBJ27993.1"/>
    </source>
</evidence>
<keyword evidence="4 5" id="KW-0904">Protein phosphatase</keyword>
<dbReference type="AlphaFoldDB" id="D7G8E8"/>
<keyword evidence="9" id="KW-1185">Reference proteome</keyword>
<dbReference type="SMART" id="SM00332">
    <property type="entry name" value="PP2Cc"/>
    <property type="match status" value="1"/>
</dbReference>
<feature type="compositionally biased region" description="Low complexity" evidence="6">
    <location>
        <begin position="205"/>
        <end position="214"/>
    </location>
</feature>
<evidence type="ECO:0000256" key="2">
    <source>
        <dbReference type="ARBA" id="ARBA00022723"/>
    </source>
</evidence>
<dbReference type="InterPro" id="IPR015655">
    <property type="entry name" value="PP2C"/>
</dbReference>
<dbReference type="PROSITE" id="PS01032">
    <property type="entry name" value="PPM_1"/>
    <property type="match status" value="1"/>
</dbReference>
<dbReference type="eggNOG" id="KOG0698">
    <property type="taxonomic scope" value="Eukaryota"/>
</dbReference>
<evidence type="ECO:0000256" key="1">
    <source>
        <dbReference type="ARBA" id="ARBA00004170"/>
    </source>
</evidence>
<evidence type="ECO:0000313" key="9">
    <source>
        <dbReference type="Proteomes" id="UP000002630"/>
    </source>
</evidence>
<dbReference type="EMBL" id="FN649742">
    <property type="protein sequence ID" value="CBJ27993.1"/>
    <property type="molecule type" value="Genomic_DNA"/>
</dbReference>
<dbReference type="Pfam" id="PF00481">
    <property type="entry name" value="PP2C"/>
    <property type="match status" value="2"/>
</dbReference>
<feature type="domain" description="PPM-type phosphatase" evidence="7">
    <location>
        <begin position="17"/>
        <end position="412"/>
    </location>
</feature>
<reference evidence="8 9" key="1">
    <citation type="journal article" date="2010" name="Nature">
        <title>The Ectocarpus genome and the independent evolution of multicellularity in brown algae.</title>
        <authorList>
            <person name="Cock J.M."/>
            <person name="Sterck L."/>
            <person name="Rouze P."/>
            <person name="Scornet D."/>
            <person name="Allen A.E."/>
            <person name="Amoutzias G."/>
            <person name="Anthouard V."/>
            <person name="Artiguenave F."/>
            <person name="Aury J.M."/>
            <person name="Badger J.H."/>
            <person name="Beszteri B."/>
            <person name="Billiau K."/>
            <person name="Bonnet E."/>
            <person name="Bothwell J.H."/>
            <person name="Bowler C."/>
            <person name="Boyen C."/>
            <person name="Brownlee C."/>
            <person name="Carrano C.J."/>
            <person name="Charrier B."/>
            <person name="Cho G.Y."/>
            <person name="Coelho S.M."/>
            <person name="Collen J."/>
            <person name="Corre E."/>
            <person name="Da Silva C."/>
            <person name="Delage L."/>
            <person name="Delaroque N."/>
            <person name="Dittami S.M."/>
            <person name="Doulbeau S."/>
            <person name="Elias M."/>
            <person name="Farnham G."/>
            <person name="Gachon C.M."/>
            <person name="Gschloessl B."/>
            <person name="Heesch S."/>
            <person name="Jabbari K."/>
            <person name="Jubin C."/>
            <person name="Kawai H."/>
            <person name="Kimura K."/>
            <person name="Kloareg B."/>
            <person name="Kupper F.C."/>
            <person name="Lang D."/>
            <person name="Le Bail A."/>
            <person name="Leblanc C."/>
            <person name="Lerouge P."/>
            <person name="Lohr M."/>
            <person name="Lopez P.J."/>
            <person name="Martens C."/>
            <person name="Maumus F."/>
            <person name="Michel G."/>
            <person name="Miranda-Saavedra D."/>
            <person name="Morales J."/>
            <person name="Moreau H."/>
            <person name="Motomura T."/>
            <person name="Nagasato C."/>
            <person name="Napoli C.A."/>
            <person name="Nelson D.R."/>
            <person name="Nyvall-Collen P."/>
            <person name="Peters A.F."/>
            <person name="Pommier C."/>
            <person name="Potin P."/>
            <person name="Poulain J."/>
            <person name="Quesneville H."/>
            <person name="Read B."/>
            <person name="Rensing S.A."/>
            <person name="Ritter A."/>
            <person name="Rousvoal S."/>
            <person name="Samanta M."/>
            <person name="Samson G."/>
            <person name="Schroeder D.C."/>
            <person name="Segurens B."/>
            <person name="Strittmatter M."/>
            <person name="Tonon T."/>
            <person name="Tregear J.W."/>
            <person name="Valentin K."/>
            <person name="von Dassow P."/>
            <person name="Yamagishi T."/>
            <person name="Van de Peer Y."/>
            <person name="Wincker P."/>
        </authorList>
    </citation>
    <scope>NUCLEOTIDE SEQUENCE [LARGE SCALE GENOMIC DNA]</scope>
    <source>
        <strain evidence="9">Ec32 / CCAP1310/4</strain>
    </source>
</reference>
<accession>D7G8E8</accession>
<gene>
    <name evidence="8" type="ORF">Esi_0089_0015</name>
</gene>
<dbReference type="InParanoid" id="D7G8E8"/>
<evidence type="ECO:0000256" key="5">
    <source>
        <dbReference type="RuleBase" id="RU003465"/>
    </source>
</evidence>
<organism evidence="8 9">
    <name type="scientific">Ectocarpus siliculosus</name>
    <name type="common">Brown alga</name>
    <name type="synonym">Conferva siliculosa</name>
    <dbReference type="NCBI Taxonomy" id="2880"/>
    <lineage>
        <taxon>Eukaryota</taxon>
        <taxon>Sar</taxon>
        <taxon>Stramenopiles</taxon>
        <taxon>Ochrophyta</taxon>
        <taxon>PX clade</taxon>
        <taxon>Phaeophyceae</taxon>
        <taxon>Ectocarpales</taxon>
        <taxon>Ectocarpaceae</taxon>
        <taxon>Ectocarpus</taxon>
    </lineage>
</organism>
<dbReference type="InterPro" id="IPR001932">
    <property type="entry name" value="PPM-type_phosphatase-like_dom"/>
</dbReference>
<dbReference type="CDD" id="cd00143">
    <property type="entry name" value="PP2Cc"/>
    <property type="match status" value="1"/>
</dbReference>